<name>A0A1S4BGW2_TOBAC</name>
<dbReference type="RefSeq" id="XP_016488113.1">
    <property type="nucleotide sequence ID" value="XM_016632627.1"/>
</dbReference>
<evidence type="ECO:0000256" key="1">
    <source>
        <dbReference type="SAM" id="MobiDB-lite"/>
    </source>
</evidence>
<feature type="compositionally biased region" description="Low complexity" evidence="1">
    <location>
        <begin position="38"/>
        <end position="74"/>
    </location>
</feature>
<accession>A0A1S4BGW2</accession>
<dbReference type="AlphaFoldDB" id="A0A1S4BGW2"/>
<feature type="compositionally biased region" description="Polar residues" evidence="1">
    <location>
        <begin position="75"/>
        <end position="96"/>
    </location>
</feature>
<dbReference type="KEGG" id="nta:107808139"/>
<dbReference type="PaxDb" id="4097-A0A1S4BGW2"/>
<evidence type="ECO:0000313" key="2">
    <source>
        <dbReference type="RefSeq" id="XP_016488113.1"/>
    </source>
</evidence>
<sequence>MRCSLCETLGHNKKGCPSARNQGGRAGTSSVGGETAENASSTTSGGRAGTSGNASAATTENASVAATGSATATSNMESGTFTQPITDPSTQQSTNIAGGPKRKTNEPRRCGANAGSKRPKATRYVWNY</sequence>
<gene>
    <name evidence="2" type="primary">LOC107808139</name>
</gene>
<protein>
    <submittedName>
        <fullName evidence="2">Uncharacterized protein</fullName>
    </submittedName>
</protein>
<feature type="region of interest" description="Disordered" evidence="1">
    <location>
        <begin position="1"/>
        <end position="128"/>
    </location>
</feature>
<reference evidence="2" key="1">
    <citation type="submission" date="2025-08" db="UniProtKB">
        <authorList>
            <consortium name="RefSeq"/>
        </authorList>
    </citation>
    <scope>IDENTIFICATION</scope>
</reference>
<organism evidence="2">
    <name type="scientific">Nicotiana tabacum</name>
    <name type="common">Common tobacco</name>
    <dbReference type="NCBI Taxonomy" id="4097"/>
    <lineage>
        <taxon>Eukaryota</taxon>
        <taxon>Viridiplantae</taxon>
        <taxon>Streptophyta</taxon>
        <taxon>Embryophyta</taxon>
        <taxon>Tracheophyta</taxon>
        <taxon>Spermatophyta</taxon>
        <taxon>Magnoliopsida</taxon>
        <taxon>eudicotyledons</taxon>
        <taxon>Gunneridae</taxon>
        <taxon>Pentapetalae</taxon>
        <taxon>asterids</taxon>
        <taxon>lamiids</taxon>
        <taxon>Solanales</taxon>
        <taxon>Solanaceae</taxon>
        <taxon>Nicotianoideae</taxon>
        <taxon>Nicotianeae</taxon>
        <taxon>Nicotiana</taxon>
    </lineage>
</organism>
<proteinExistence type="predicted"/>